<evidence type="ECO:0000313" key="4">
    <source>
        <dbReference type="Proteomes" id="UP001519654"/>
    </source>
</evidence>
<keyword evidence="1" id="KW-0472">Membrane</keyword>
<keyword evidence="1" id="KW-1133">Transmembrane helix</keyword>
<dbReference type="EMBL" id="JAHKKG010000007">
    <property type="protein sequence ID" value="MBU2666336.1"/>
    <property type="molecule type" value="Genomic_DNA"/>
</dbReference>
<feature type="signal peptide" evidence="2">
    <location>
        <begin position="1"/>
        <end position="18"/>
    </location>
</feature>
<sequence length="114" mass="12397">MKRTLVLSVRWLLLTAHAAALAPALWVWVTEASAAFHTGPDLNISAAVYALYLGFLGLPWTLPFVAFDIGRLPDPLQDVVVVGFAVLNFALHATLVVRRTARPRPAAESVRHDG</sequence>
<evidence type="ECO:0000313" key="3">
    <source>
        <dbReference type="EMBL" id="MBU2666336.1"/>
    </source>
</evidence>
<proteinExistence type="predicted"/>
<feature type="chain" id="PRO_5045600106" evidence="2">
    <location>
        <begin position="19"/>
        <end position="114"/>
    </location>
</feature>
<reference evidence="3 4" key="1">
    <citation type="submission" date="2021-06" db="EMBL/GenBank/DDBJ databases">
        <title>Actinoplanes lichenicola sp. nov., and Actinoplanes ovalisporus sp. nov., isolated from lichen in Thailand.</title>
        <authorList>
            <person name="Saeng-In P."/>
            <person name="Kanchanasin P."/>
            <person name="Yuki M."/>
            <person name="Kudo T."/>
            <person name="Ohkuma M."/>
            <person name="Phongsopitanun W."/>
            <person name="Tanasupawat S."/>
        </authorList>
    </citation>
    <scope>NUCLEOTIDE SEQUENCE [LARGE SCALE GENOMIC DNA]</scope>
    <source>
        <strain evidence="3 4">NBRC 110975</strain>
    </source>
</reference>
<keyword evidence="2" id="KW-0732">Signal</keyword>
<gene>
    <name evidence="3" type="ORF">KOI35_22800</name>
</gene>
<feature type="transmembrane region" description="Helical" evidence="1">
    <location>
        <begin position="79"/>
        <end position="97"/>
    </location>
</feature>
<keyword evidence="4" id="KW-1185">Reference proteome</keyword>
<keyword evidence="1" id="KW-0812">Transmembrane</keyword>
<accession>A0ABS5YTE2</accession>
<evidence type="ECO:0000256" key="1">
    <source>
        <dbReference type="SAM" id="Phobius"/>
    </source>
</evidence>
<feature type="transmembrane region" description="Helical" evidence="1">
    <location>
        <begin position="42"/>
        <end position="67"/>
    </location>
</feature>
<comment type="caution">
    <text evidence="3">The sequence shown here is derived from an EMBL/GenBank/DDBJ whole genome shotgun (WGS) entry which is preliminary data.</text>
</comment>
<dbReference type="Proteomes" id="UP001519654">
    <property type="component" value="Unassembled WGS sequence"/>
</dbReference>
<evidence type="ECO:0000256" key="2">
    <source>
        <dbReference type="SAM" id="SignalP"/>
    </source>
</evidence>
<protein>
    <submittedName>
        <fullName evidence="3">Uncharacterized protein</fullName>
    </submittedName>
</protein>
<organism evidence="3 4">
    <name type="scientific">Paractinoplanes bogorensis</name>
    <dbReference type="NCBI Taxonomy" id="1610840"/>
    <lineage>
        <taxon>Bacteria</taxon>
        <taxon>Bacillati</taxon>
        <taxon>Actinomycetota</taxon>
        <taxon>Actinomycetes</taxon>
        <taxon>Micromonosporales</taxon>
        <taxon>Micromonosporaceae</taxon>
        <taxon>Paractinoplanes</taxon>
    </lineage>
</organism>
<name>A0ABS5YTE2_9ACTN</name>
<dbReference type="RefSeq" id="WP_215789764.1">
    <property type="nucleotide sequence ID" value="NZ_JAHKKG010000007.1"/>
</dbReference>